<dbReference type="EMBL" id="QJNU01000114">
    <property type="protein sequence ID" value="RYP06838.1"/>
    <property type="molecule type" value="Genomic_DNA"/>
</dbReference>
<comment type="caution">
    <text evidence="2">The sequence shown here is derived from an EMBL/GenBank/DDBJ whole genome shotgun (WGS) entry which is preliminary data.</text>
</comment>
<evidence type="ECO:0000256" key="1">
    <source>
        <dbReference type="SAM" id="MobiDB-lite"/>
    </source>
</evidence>
<feature type="compositionally biased region" description="Basic and acidic residues" evidence="1">
    <location>
        <begin position="381"/>
        <end position="405"/>
    </location>
</feature>
<evidence type="ECO:0000313" key="3">
    <source>
        <dbReference type="Proteomes" id="UP000293360"/>
    </source>
</evidence>
<gene>
    <name evidence="2" type="ORF">DL764_002886</name>
</gene>
<feature type="compositionally biased region" description="Basic and acidic residues" evidence="1">
    <location>
        <begin position="50"/>
        <end position="67"/>
    </location>
</feature>
<protein>
    <submittedName>
        <fullName evidence="2">Uncharacterized protein</fullName>
    </submittedName>
</protein>
<sequence>MAVYVPPFRRGQAEGSSSDSPSAVHGFRGGGGGSQGQQSRGPPVDQANLYHKDDIANHFFGGEDPHRSSHTRSTSLNDSAAHPGELSSDLNLLPEYAAKMLEHGPRGSPWDIPPGATQGHALESHHKADKPAAGGSITDEAANRTIDDANKTEKRQVMSKEESPPTEASLGSSLIVTNDQSRESPIPIDGLKDANASAAELTRSTSSSSRTKYTEIPTIPAEEFENKKAQNVSTFSSIQPIQYIPSAHPPVAVFEERWNPWSSECENNVRFAFSGWYKVARVHLFAPHSAELLWMLQQKWERRDNFGRVMSSGKRFALALNNAMSMQWAVVKFEKLAGDMPPPLAIEKLPRTPRDVVAAAKGVNEMLAEMRMGNSSSSKEVGAHEDGDEGPRETEIPGKQEAPDG</sequence>
<dbReference type="Proteomes" id="UP000293360">
    <property type="component" value="Unassembled WGS sequence"/>
</dbReference>
<proteinExistence type="predicted"/>
<accession>A0A4Q4TJT6</accession>
<feature type="region of interest" description="Disordered" evidence="1">
    <location>
        <begin position="1"/>
        <end position="87"/>
    </location>
</feature>
<dbReference type="OrthoDB" id="2563155at2759"/>
<feature type="compositionally biased region" description="Basic and acidic residues" evidence="1">
    <location>
        <begin position="141"/>
        <end position="163"/>
    </location>
</feature>
<feature type="region of interest" description="Disordered" evidence="1">
    <location>
        <begin position="370"/>
        <end position="405"/>
    </location>
</feature>
<keyword evidence="3" id="KW-1185">Reference proteome</keyword>
<name>A0A4Q4TJT6_9PEZI</name>
<evidence type="ECO:0000313" key="2">
    <source>
        <dbReference type="EMBL" id="RYP06838.1"/>
    </source>
</evidence>
<organism evidence="2 3">
    <name type="scientific">Monosporascus ibericus</name>
    <dbReference type="NCBI Taxonomy" id="155417"/>
    <lineage>
        <taxon>Eukaryota</taxon>
        <taxon>Fungi</taxon>
        <taxon>Dikarya</taxon>
        <taxon>Ascomycota</taxon>
        <taxon>Pezizomycotina</taxon>
        <taxon>Sordariomycetes</taxon>
        <taxon>Xylariomycetidae</taxon>
        <taxon>Xylariales</taxon>
        <taxon>Xylariales incertae sedis</taxon>
        <taxon>Monosporascus</taxon>
    </lineage>
</organism>
<feature type="region of interest" description="Disordered" evidence="1">
    <location>
        <begin position="104"/>
        <end position="176"/>
    </location>
</feature>
<reference evidence="2 3" key="1">
    <citation type="submission" date="2018-06" db="EMBL/GenBank/DDBJ databases">
        <title>Complete Genomes of Monosporascus.</title>
        <authorList>
            <person name="Robinson A.J."/>
            <person name="Natvig D.O."/>
        </authorList>
    </citation>
    <scope>NUCLEOTIDE SEQUENCE [LARGE SCALE GENOMIC DNA]</scope>
    <source>
        <strain evidence="2 3">CBS 110550</strain>
    </source>
</reference>
<dbReference type="AlphaFoldDB" id="A0A4Q4TJT6"/>